<reference evidence="2" key="1">
    <citation type="submission" date="2019-08" db="EMBL/GenBank/DDBJ databases">
        <authorList>
            <person name="Kucharzyk K."/>
            <person name="Murdoch R.W."/>
            <person name="Higgins S."/>
            <person name="Loffler F."/>
        </authorList>
    </citation>
    <scope>NUCLEOTIDE SEQUENCE</scope>
</reference>
<protein>
    <submittedName>
        <fullName evidence="2">Uncharacterized protein</fullName>
    </submittedName>
</protein>
<evidence type="ECO:0000313" key="2">
    <source>
        <dbReference type="EMBL" id="MPM72800.1"/>
    </source>
</evidence>
<name>A0A645C4V8_9ZZZZ</name>
<gene>
    <name evidence="2" type="ORF">SDC9_119776</name>
</gene>
<feature type="region of interest" description="Disordered" evidence="1">
    <location>
        <begin position="54"/>
        <end position="79"/>
    </location>
</feature>
<comment type="caution">
    <text evidence="2">The sequence shown here is derived from an EMBL/GenBank/DDBJ whole genome shotgun (WGS) entry which is preliminary data.</text>
</comment>
<organism evidence="2">
    <name type="scientific">bioreactor metagenome</name>
    <dbReference type="NCBI Taxonomy" id="1076179"/>
    <lineage>
        <taxon>unclassified sequences</taxon>
        <taxon>metagenomes</taxon>
        <taxon>ecological metagenomes</taxon>
    </lineage>
</organism>
<dbReference type="AlphaFoldDB" id="A0A645C4V8"/>
<accession>A0A645C4V8</accession>
<evidence type="ECO:0000256" key="1">
    <source>
        <dbReference type="SAM" id="MobiDB-lite"/>
    </source>
</evidence>
<sequence length="103" mass="12482">MLMTHAVADEIEQIFPGVRMRYRRRRGVRYSSRLNRRLRSDNRRRNHRLDLRFGRRRQHRTDASGGGQRHRYPGENARRHPQEMHFHLLTLPSPAAVQTPHRR</sequence>
<dbReference type="EMBL" id="VSSQ01024967">
    <property type="protein sequence ID" value="MPM72800.1"/>
    <property type="molecule type" value="Genomic_DNA"/>
</dbReference>
<proteinExistence type="predicted"/>